<dbReference type="EMBL" id="AAXW01000004">
    <property type="protein sequence ID" value="EAZ92832.1"/>
    <property type="molecule type" value="Genomic_DNA"/>
</dbReference>
<gene>
    <name evidence="3" type="ORF">CY0110_22087</name>
</gene>
<dbReference type="eggNOG" id="ENOG502ZCFJ">
    <property type="taxonomic scope" value="Bacteria"/>
</dbReference>
<feature type="transmembrane region" description="Helical" evidence="1">
    <location>
        <begin position="74"/>
        <end position="95"/>
    </location>
</feature>
<feature type="transmembrane region" description="Helical" evidence="1">
    <location>
        <begin position="132"/>
        <end position="150"/>
    </location>
</feature>
<keyword evidence="1" id="KW-1133">Transmembrane helix</keyword>
<evidence type="ECO:0000313" key="3">
    <source>
        <dbReference type="EMBL" id="EAZ92832.1"/>
    </source>
</evidence>
<evidence type="ECO:0000313" key="4">
    <source>
        <dbReference type="Proteomes" id="UP000003781"/>
    </source>
</evidence>
<sequence>MIIGILAILSASAAAGMRIALPLLIIGLLRSDLWSQVPLLSAIPPQVLIGVLTSWSLFELFGSKKLLGQRILQIIQLVFSPLVGGLLAVAVVKMANLDMSPLWLIGVIGGLLAFVLKLVQVGWFFRLRGLPIWVICIEDIICILLVLFAFDAPKNGGLIALMLLWIAIRSSTAWRKWYRQSSSIPEGE</sequence>
<feature type="domain" description="DUF4126" evidence="2">
    <location>
        <begin position="5"/>
        <end position="170"/>
    </location>
</feature>
<proteinExistence type="predicted"/>
<feature type="transmembrane region" description="Helical" evidence="1">
    <location>
        <begin position="101"/>
        <end position="125"/>
    </location>
</feature>
<dbReference type="OrthoDB" id="530021at2"/>
<organism evidence="3 4">
    <name type="scientific">Crocosphaera chwakensis CCY0110</name>
    <dbReference type="NCBI Taxonomy" id="391612"/>
    <lineage>
        <taxon>Bacteria</taxon>
        <taxon>Bacillati</taxon>
        <taxon>Cyanobacteriota</taxon>
        <taxon>Cyanophyceae</taxon>
        <taxon>Oscillatoriophycideae</taxon>
        <taxon>Chroococcales</taxon>
        <taxon>Aphanothecaceae</taxon>
        <taxon>Crocosphaera</taxon>
        <taxon>Crocosphaera chwakensis</taxon>
    </lineage>
</organism>
<evidence type="ECO:0000259" key="2">
    <source>
        <dbReference type="Pfam" id="PF13548"/>
    </source>
</evidence>
<feature type="transmembrane region" description="Helical" evidence="1">
    <location>
        <begin position="42"/>
        <end position="62"/>
    </location>
</feature>
<keyword evidence="4" id="KW-1185">Reference proteome</keyword>
<evidence type="ECO:0000256" key="1">
    <source>
        <dbReference type="SAM" id="Phobius"/>
    </source>
</evidence>
<reference evidence="3 4" key="1">
    <citation type="submission" date="2007-03" db="EMBL/GenBank/DDBJ databases">
        <authorList>
            <person name="Stal L."/>
            <person name="Ferriera S."/>
            <person name="Johnson J."/>
            <person name="Kravitz S."/>
            <person name="Beeson K."/>
            <person name="Sutton G."/>
            <person name="Rogers Y.-H."/>
            <person name="Friedman R."/>
            <person name="Frazier M."/>
            <person name="Venter J.C."/>
        </authorList>
    </citation>
    <scope>NUCLEOTIDE SEQUENCE [LARGE SCALE GENOMIC DNA]</scope>
    <source>
        <strain evidence="3 4">CCY0110</strain>
    </source>
</reference>
<dbReference type="InterPro" id="IPR025196">
    <property type="entry name" value="DUF4126"/>
</dbReference>
<dbReference type="RefSeq" id="WP_008273976.1">
    <property type="nucleotide sequence ID" value="NZ_AAXW01000004.1"/>
</dbReference>
<dbReference type="Pfam" id="PF13548">
    <property type="entry name" value="DUF4126"/>
    <property type="match status" value="1"/>
</dbReference>
<comment type="caution">
    <text evidence="3">The sequence shown here is derived from an EMBL/GenBank/DDBJ whole genome shotgun (WGS) entry which is preliminary data.</text>
</comment>
<protein>
    <recommendedName>
        <fullName evidence="2">DUF4126 domain-containing protein</fullName>
    </recommendedName>
</protein>
<dbReference type="AlphaFoldDB" id="A3IKW3"/>
<accession>A3IKW3</accession>
<keyword evidence="1" id="KW-0812">Transmembrane</keyword>
<keyword evidence="1" id="KW-0472">Membrane</keyword>
<feature type="transmembrane region" description="Helical" evidence="1">
    <location>
        <begin position="156"/>
        <end position="174"/>
    </location>
</feature>
<dbReference type="Proteomes" id="UP000003781">
    <property type="component" value="Unassembled WGS sequence"/>
</dbReference>
<name>A3IKW3_9CHRO</name>